<evidence type="ECO:0000313" key="11">
    <source>
        <dbReference type="EMBL" id="SCL19450.1"/>
    </source>
</evidence>
<dbReference type="InterPro" id="IPR006094">
    <property type="entry name" value="Oxid_FAD_bind_N"/>
</dbReference>
<evidence type="ECO:0000259" key="10">
    <source>
        <dbReference type="PROSITE" id="PS51387"/>
    </source>
</evidence>
<proteinExistence type="predicted"/>
<dbReference type="PROSITE" id="PS51387">
    <property type="entry name" value="FAD_PCMH"/>
    <property type="match status" value="1"/>
</dbReference>
<dbReference type="EMBL" id="FMHU01000001">
    <property type="protein sequence ID" value="SCL19450.1"/>
    <property type="molecule type" value="Genomic_DNA"/>
</dbReference>
<dbReference type="InterPro" id="IPR016170">
    <property type="entry name" value="Cytok_DH_C_sf"/>
</dbReference>
<gene>
    <name evidence="11" type="ORF">GA0074694_2687</name>
</gene>
<keyword evidence="6" id="KW-1133">Transmembrane helix</keyword>
<comment type="subcellular location">
    <subcellularLocation>
        <location evidence="1">Membrane</location>
        <topology evidence="1">Single-pass membrane protein</topology>
    </subcellularLocation>
</comment>
<dbReference type="PANTHER" id="PTHR10801:SF0">
    <property type="entry name" value="DELTA(24)-STEROL REDUCTASE"/>
    <property type="match status" value="1"/>
</dbReference>
<dbReference type="InterPro" id="IPR040165">
    <property type="entry name" value="Diminuto-like"/>
</dbReference>
<reference evidence="12" key="1">
    <citation type="submission" date="2016-06" db="EMBL/GenBank/DDBJ databases">
        <authorList>
            <person name="Varghese N."/>
        </authorList>
    </citation>
    <scope>NUCLEOTIDE SEQUENCE [LARGE SCALE GENOMIC DNA]</scope>
    <source>
        <strain evidence="12">DSM 46123</strain>
    </source>
</reference>
<dbReference type="InterPro" id="IPR016166">
    <property type="entry name" value="FAD-bd_PCMH"/>
</dbReference>
<organism evidence="11 12">
    <name type="scientific">Micromonospora inyonensis</name>
    <dbReference type="NCBI Taxonomy" id="47866"/>
    <lineage>
        <taxon>Bacteria</taxon>
        <taxon>Bacillati</taxon>
        <taxon>Actinomycetota</taxon>
        <taxon>Actinomycetes</taxon>
        <taxon>Micromonosporales</taxon>
        <taxon>Micromonosporaceae</taxon>
        <taxon>Micromonospora</taxon>
    </lineage>
</organism>
<dbReference type="Proteomes" id="UP000198906">
    <property type="component" value="Unassembled WGS sequence"/>
</dbReference>
<evidence type="ECO:0000256" key="1">
    <source>
        <dbReference type="ARBA" id="ARBA00004167"/>
    </source>
</evidence>
<feature type="region of interest" description="Disordered" evidence="9">
    <location>
        <begin position="246"/>
        <end position="271"/>
    </location>
</feature>
<dbReference type="Pfam" id="PF01565">
    <property type="entry name" value="FAD_binding_4"/>
    <property type="match status" value="1"/>
</dbReference>
<keyword evidence="8" id="KW-0472">Membrane</keyword>
<evidence type="ECO:0000256" key="6">
    <source>
        <dbReference type="ARBA" id="ARBA00022989"/>
    </source>
</evidence>
<evidence type="ECO:0000256" key="7">
    <source>
        <dbReference type="ARBA" id="ARBA00023002"/>
    </source>
</evidence>
<evidence type="ECO:0000256" key="3">
    <source>
        <dbReference type="ARBA" id="ARBA00022630"/>
    </source>
</evidence>
<dbReference type="PANTHER" id="PTHR10801">
    <property type="entry name" value="24-DEHYDROCHOLESTEROL REDUCTASE"/>
    <property type="match status" value="1"/>
</dbReference>
<evidence type="ECO:0000256" key="5">
    <source>
        <dbReference type="ARBA" id="ARBA00022827"/>
    </source>
</evidence>
<evidence type="ECO:0000256" key="9">
    <source>
        <dbReference type="SAM" id="MobiDB-lite"/>
    </source>
</evidence>
<feature type="region of interest" description="Disordered" evidence="9">
    <location>
        <begin position="1"/>
        <end position="20"/>
    </location>
</feature>
<evidence type="ECO:0000313" key="12">
    <source>
        <dbReference type="Proteomes" id="UP000198906"/>
    </source>
</evidence>
<evidence type="ECO:0000256" key="8">
    <source>
        <dbReference type="ARBA" id="ARBA00023136"/>
    </source>
</evidence>
<keyword evidence="5" id="KW-0274">FAD</keyword>
<dbReference type="EC" id="1.3.1.72" evidence="2"/>
<feature type="compositionally biased region" description="Gly residues" evidence="9">
    <location>
        <begin position="250"/>
        <end position="268"/>
    </location>
</feature>
<feature type="domain" description="FAD-binding PCMH-type" evidence="10">
    <location>
        <begin position="4"/>
        <end position="183"/>
    </location>
</feature>
<dbReference type="AlphaFoldDB" id="A0A1C6RQF9"/>
<evidence type="ECO:0000256" key="2">
    <source>
        <dbReference type="ARBA" id="ARBA00012405"/>
    </source>
</evidence>
<keyword evidence="4" id="KW-0812">Transmembrane</keyword>
<dbReference type="SUPFAM" id="SSF56176">
    <property type="entry name" value="FAD-binding/transporter-associated domain-like"/>
    <property type="match status" value="1"/>
</dbReference>
<accession>A0A1C6RQF9</accession>
<dbReference type="GO" id="GO:0071949">
    <property type="term" value="F:FAD binding"/>
    <property type="evidence" value="ECO:0007669"/>
    <property type="project" value="InterPro"/>
</dbReference>
<protein>
    <recommendedName>
        <fullName evidence="2">Delta(24)-sterol reductase</fullName>
        <ecNumber evidence="2">1.3.1.72</ecNumber>
    </recommendedName>
</protein>
<dbReference type="InterPro" id="IPR016169">
    <property type="entry name" value="FAD-bd_PCMH_sub2"/>
</dbReference>
<dbReference type="Gene3D" id="3.30.465.10">
    <property type="match status" value="1"/>
</dbReference>
<evidence type="ECO:0000256" key="4">
    <source>
        <dbReference type="ARBA" id="ARBA00022692"/>
    </source>
</evidence>
<dbReference type="InterPro" id="IPR036318">
    <property type="entry name" value="FAD-bd_PCMH-like_sf"/>
</dbReference>
<name>A0A1C6RQF9_9ACTN</name>
<dbReference type="SUPFAM" id="SSF55103">
    <property type="entry name" value="FAD-linked oxidases, C-terminal domain"/>
    <property type="match status" value="1"/>
</dbReference>
<dbReference type="Gene3D" id="3.40.462.10">
    <property type="entry name" value="FAD-linked oxidases, C-terminal domain"/>
    <property type="match status" value="1"/>
</dbReference>
<dbReference type="InterPro" id="IPR016164">
    <property type="entry name" value="FAD-linked_Oxase-like_C"/>
</dbReference>
<keyword evidence="7" id="KW-0560">Oxidoreductase</keyword>
<keyword evidence="12" id="KW-1185">Reference proteome</keyword>
<dbReference type="GO" id="GO:0016020">
    <property type="term" value="C:membrane"/>
    <property type="evidence" value="ECO:0007669"/>
    <property type="project" value="UniProtKB-SubCell"/>
</dbReference>
<keyword evidence="3" id="KW-0285">Flavoprotein</keyword>
<dbReference type="GO" id="GO:0050614">
    <property type="term" value="F:Delta24-sterol reductase activity"/>
    <property type="evidence" value="ECO:0007669"/>
    <property type="project" value="UniProtKB-EC"/>
</dbReference>
<dbReference type="STRING" id="47866.GA0074694_2687"/>
<sequence>MCALRVDRAGDLREQSGDRHGRAVGALRRSYAAVPAGEPVRLAKRTSNLFRPRAATASPGLDVGGLTGVLGVDPVARTADVQGMCTYEDLVAVTLPHGLMPLVVPQLRTITLGGAVTGLGIESTSFRNGLPHESVVEMDVLTGSGDLLTTGPDGPYADLFAAFPNSLGSLGYATRLRIGLQPVRRYVALRNVRFTDLDALVDAIGEVTATRAWAGRPVDAMDGVMFAPDEAYLVLATFTDDARPAVDGPPVGGAGPLGGGRPGGGRGGPASDYTGREIYYRSLRRRDRDLLTIHDYLWRWDTDWFWCSRAFGAQHPVVRRLWPARWRRSDVYHRLVRLEHRYGVVARVDRWRGRPPRERVVQDVEIPLAGTADFLRWFAREVGMSPVWLCPLRLREPAGPGSARVWPLYPLRPGETYVNVGFWGTVPITGGAADGDVNRAVERAVARAGGHKSLYSDAYYDRTEFDRLYGGAAYRAVKDRYDPQHRLTGLYEKAVARQ</sequence>